<geneLocation type="mitochondrion" evidence="10"/>
<dbReference type="Gene3D" id="2.30.30.30">
    <property type="match status" value="1"/>
</dbReference>
<keyword evidence="5 10" id="KW-0689">Ribosomal protein</keyword>
<dbReference type="InterPro" id="IPR022671">
    <property type="entry name" value="Ribosomal_uL2_CS"/>
</dbReference>
<dbReference type="InterPro" id="IPR022666">
    <property type="entry name" value="Ribosomal_uL2_RNA-bd_dom"/>
</dbReference>
<comment type="subcellular location">
    <subcellularLocation>
        <location evidence="1">Plastid</location>
        <location evidence="1">Chloroplast</location>
    </subcellularLocation>
</comment>
<dbReference type="Gene3D" id="2.40.50.140">
    <property type="entry name" value="Nucleic acid-binding proteins"/>
    <property type="match status" value="1"/>
</dbReference>
<evidence type="ECO:0000256" key="4">
    <source>
        <dbReference type="ARBA" id="ARBA00022640"/>
    </source>
</evidence>
<dbReference type="InterPro" id="IPR005880">
    <property type="entry name" value="Ribosomal_uL2_bac/org-type"/>
</dbReference>
<dbReference type="NCBIfam" id="TIGR01171">
    <property type="entry name" value="rplB_bact"/>
    <property type="match status" value="1"/>
</dbReference>
<protein>
    <submittedName>
        <fullName evidence="10">Ribosomal protein L2</fullName>
    </submittedName>
</protein>
<evidence type="ECO:0000259" key="8">
    <source>
        <dbReference type="SMART" id="SM01382"/>
    </source>
</evidence>
<dbReference type="Pfam" id="PF00181">
    <property type="entry name" value="Ribosomal_L2_N"/>
    <property type="match status" value="1"/>
</dbReference>
<dbReference type="PIRSF" id="PIRSF002158">
    <property type="entry name" value="Ribosomal_L2"/>
    <property type="match status" value="1"/>
</dbReference>
<dbReference type="InterPro" id="IPR022669">
    <property type="entry name" value="Ribosomal_uL2_C"/>
</dbReference>
<dbReference type="GO" id="GO:0005762">
    <property type="term" value="C:mitochondrial large ribosomal subunit"/>
    <property type="evidence" value="ECO:0007669"/>
    <property type="project" value="TreeGrafter"/>
</dbReference>
<dbReference type="SMART" id="SM01382">
    <property type="entry name" value="Ribosomal_L2_C"/>
    <property type="match status" value="1"/>
</dbReference>
<evidence type="ECO:0000256" key="5">
    <source>
        <dbReference type="ARBA" id="ARBA00022980"/>
    </source>
</evidence>
<gene>
    <name evidence="10" type="primary">rpl2</name>
</gene>
<accession>A0A7T0CS74</accession>
<evidence type="ECO:0000313" key="10">
    <source>
        <dbReference type="EMBL" id="QPJ79916.1"/>
    </source>
</evidence>
<keyword evidence="10" id="KW-0496">Mitochondrion</keyword>
<feature type="domain" description="Large ribosomal subunit protein uL2 RNA-binding" evidence="9">
    <location>
        <begin position="42"/>
        <end position="118"/>
    </location>
</feature>
<evidence type="ECO:0000256" key="2">
    <source>
        <dbReference type="ARBA" id="ARBA00005636"/>
    </source>
</evidence>
<dbReference type="PROSITE" id="PS00467">
    <property type="entry name" value="RIBOSOMAL_L2"/>
    <property type="match status" value="1"/>
</dbReference>
<dbReference type="InterPro" id="IPR012340">
    <property type="entry name" value="NA-bd_OB-fold"/>
</dbReference>
<proteinExistence type="inferred from homology"/>
<dbReference type="InterPro" id="IPR002171">
    <property type="entry name" value="Ribosomal_uL2"/>
</dbReference>
<evidence type="ECO:0000256" key="1">
    <source>
        <dbReference type="ARBA" id="ARBA00004229"/>
    </source>
</evidence>
<organism evidence="10">
    <name type="scientific">Eucampia zodiacus</name>
    <dbReference type="NCBI Taxonomy" id="444606"/>
    <lineage>
        <taxon>Eukaryota</taxon>
        <taxon>Sar</taxon>
        <taxon>Stramenopiles</taxon>
        <taxon>Ochrophyta</taxon>
        <taxon>Bacillariophyta</taxon>
        <taxon>Mediophyceae</taxon>
        <taxon>Biddulphiophycidae</taxon>
        <taxon>Hemiaulales</taxon>
        <taxon>Hemiaulaceae</taxon>
        <taxon>Eucampia</taxon>
    </lineage>
</organism>
<dbReference type="SUPFAM" id="SSF50249">
    <property type="entry name" value="Nucleic acid-binding proteins"/>
    <property type="match status" value="1"/>
</dbReference>
<feature type="region of interest" description="Disordered" evidence="7">
    <location>
        <begin position="212"/>
        <end position="248"/>
    </location>
</feature>
<dbReference type="SMART" id="SM01383">
    <property type="entry name" value="Ribosomal_L2"/>
    <property type="match status" value="1"/>
</dbReference>
<evidence type="ECO:0000259" key="9">
    <source>
        <dbReference type="SMART" id="SM01383"/>
    </source>
</evidence>
<evidence type="ECO:0000256" key="6">
    <source>
        <dbReference type="ARBA" id="ARBA00023274"/>
    </source>
</evidence>
<dbReference type="InterPro" id="IPR014726">
    <property type="entry name" value="Ribosomal_uL2_dom3"/>
</dbReference>
<comment type="similarity">
    <text evidence="2">Belongs to the universal ribosomal protein uL2 family.</text>
</comment>
<evidence type="ECO:0000256" key="3">
    <source>
        <dbReference type="ARBA" id="ARBA00022528"/>
    </source>
</evidence>
<name>A0A7T0CS74_9STRA</name>
<dbReference type="PANTHER" id="PTHR13691">
    <property type="entry name" value="RIBOSOMAL PROTEIN L2"/>
    <property type="match status" value="1"/>
</dbReference>
<dbReference type="GO" id="GO:0003723">
    <property type="term" value="F:RNA binding"/>
    <property type="evidence" value="ECO:0007669"/>
    <property type="project" value="InterPro"/>
</dbReference>
<dbReference type="SUPFAM" id="SSF50104">
    <property type="entry name" value="Translation proteins SH3-like domain"/>
    <property type="match status" value="1"/>
</dbReference>
<keyword evidence="3" id="KW-0150">Chloroplast</keyword>
<feature type="domain" description="Large ribosomal subunit protein uL2 C-terminal" evidence="8">
    <location>
        <begin position="124"/>
        <end position="248"/>
    </location>
</feature>
<reference evidence="10" key="1">
    <citation type="submission" date="2020-09" db="EMBL/GenBank/DDBJ databases">
        <title>The complete mitochondrial genome of Eucampia zodiacus (Baciuariophyta).</title>
        <authorList>
            <person name="Zhang M."/>
            <person name="Chen N."/>
        </authorList>
    </citation>
    <scope>NUCLEOTIDE SEQUENCE</scope>
    <source>
        <strain evidence="10">CNS00060</strain>
    </source>
</reference>
<dbReference type="InterPro" id="IPR014722">
    <property type="entry name" value="Rib_uL2_dom2"/>
</dbReference>
<dbReference type="Pfam" id="PF03947">
    <property type="entry name" value="Ribosomal_L2_C"/>
    <property type="match status" value="1"/>
</dbReference>
<dbReference type="GO" id="GO:0032543">
    <property type="term" value="P:mitochondrial translation"/>
    <property type="evidence" value="ECO:0007669"/>
    <property type="project" value="TreeGrafter"/>
</dbReference>
<dbReference type="GeneID" id="63657705"/>
<dbReference type="GO" id="GO:0016740">
    <property type="term" value="F:transferase activity"/>
    <property type="evidence" value="ECO:0007669"/>
    <property type="project" value="InterPro"/>
</dbReference>
<keyword evidence="4" id="KW-0934">Plastid</keyword>
<dbReference type="GO" id="GO:0003735">
    <property type="term" value="F:structural constituent of ribosome"/>
    <property type="evidence" value="ECO:0007669"/>
    <property type="project" value="InterPro"/>
</dbReference>
<dbReference type="AlphaFoldDB" id="A0A7T0CS74"/>
<evidence type="ECO:0000256" key="7">
    <source>
        <dbReference type="SAM" id="MobiDB-lite"/>
    </source>
</evidence>
<dbReference type="Gene3D" id="4.10.950.10">
    <property type="entry name" value="Ribosomal protein L2, domain 3"/>
    <property type="match status" value="1"/>
</dbReference>
<dbReference type="PANTHER" id="PTHR13691:SF5">
    <property type="entry name" value="LARGE RIBOSOMAL SUBUNIT PROTEIN UL2M"/>
    <property type="match status" value="1"/>
</dbReference>
<dbReference type="GO" id="GO:0009507">
    <property type="term" value="C:chloroplast"/>
    <property type="evidence" value="ECO:0007669"/>
    <property type="project" value="UniProtKB-SubCell"/>
</dbReference>
<sequence>MELKRIKPNTSGSRNYIKINRQDLNKKPLLKNYIIGKKNTAGKNNSGKITVRHKGGGHKKKYRILNDYKTPNINGIVCSIEYDPFRNAPIISVFDYEVKTYFYMIAPKNIKKGDIIKTGKNAELKTGHILPLSKIPVGSLIHNISIHPNKFGILTRSSGTFSQLIEKNSLKCKIKLSSGKLITLPLECKATLGTVANENFFLSNVGKAGRSRWLNNRPSTRGVAMNPVDHPNGGGEGKKSGKKRSPWG</sequence>
<dbReference type="EMBL" id="MW026607">
    <property type="protein sequence ID" value="QPJ79916.1"/>
    <property type="molecule type" value="Genomic_DNA"/>
</dbReference>
<keyword evidence="6" id="KW-0687">Ribonucleoprotein</keyword>
<dbReference type="RefSeq" id="YP_010047243.1">
    <property type="nucleotide sequence ID" value="NC_054334.1"/>
</dbReference>
<dbReference type="InterPro" id="IPR008991">
    <property type="entry name" value="Translation_prot_SH3-like_sf"/>
</dbReference>